<feature type="domain" description="Polymerase/histidinol phosphatase N-terminal" evidence="10">
    <location>
        <begin position="35"/>
        <end position="113"/>
    </location>
</feature>
<evidence type="ECO:0000313" key="12">
    <source>
        <dbReference type="Proteomes" id="UP000075391"/>
    </source>
</evidence>
<dbReference type="Gene3D" id="1.10.150.870">
    <property type="match status" value="1"/>
</dbReference>
<dbReference type="InterPro" id="IPR023073">
    <property type="entry name" value="DnaE2"/>
</dbReference>
<evidence type="ECO:0000256" key="8">
    <source>
        <dbReference type="ARBA" id="ARBA00023204"/>
    </source>
</evidence>
<evidence type="ECO:0000256" key="1">
    <source>
        <dbReference type="ARBA" id="ARBA00012417"/>
    </source>
</evidence>
<accession>A0A150WCB5</accession>
<keyword evidence="3" id="KW-0808">Transferase</keyword>
<dbReference type="Pfam" id="PF14579">
    <property type="entry name" value="HHH_6"/>
    <property type="match status" value="1"/>
</dbReference>
<proteinExistence type="inferred from homology"/>
<dbReference type="GO" id="GO:0006281">
    <property type="term" value="P:DNA repair"/>
    <property type="evidence" value="ECO:0007669"/>
    <property type="project" value="UniProtKB-KW"/>
</dbReference>
<evidence type="ECO:0000256" key="7">
    <source>
        <dbReference type="ARBA" id="ARBA00022932"/>
    </source>
</evidence>
<keyword evidence="5" id="KW-0235">DNA replication</keyword>
<dbReference type="Pfam" id="PF17657">
    <property type="entry name" value="DNA_pol3_finger"/>
    <property type="match status" value="1"/>
</dbReference>
<protein>
    <recommendedName>
        <fullName evidence="1">DNA-directed DNA polymerase</fullName>
        <ecNumber evidence="1">2.7.7.7</ecNumber>
    </recommendedName>
</protein>
<dbReference type="HAMAP" id="MF_01902">
    <property type="entry name" value="DNApol_error_prone"/>
    <property type="match status" value="1"/>
</dbReference>
<dbReference type="GO" id="GO:0008408">
    <property type="term" value="F:3'-5' exonuclease activity"/>
    <property type="evidence" value="ECO:0007669"/>
    <property type="project" value="InterPro"/>
</dbReference>
<evidence type="ECO:0000256" key="9">
    <source>
        <dbReference type="ARBA" id="ARBA00049244"/>
    </source>
</evidence>
<dbReference type="InterPro" id="IPR003141">
    <property type="entry name" value="Pol/His_phosphatase_N"/>
</dbReference>
<dbReference type="CDD" id="cd04485">
    <property type="entry name" value="DnaE_OBF"/>
    <property type="match status" value="1"/>
</dbReference>
<evidence type="ECO:0000256" key="4">
    <source>
        <dbReference type="ARBA" id="ARBA00022695"/>
    </source>
</evidence>
<dbReference type="EC" id="2.7.7.7" evidence="1"/>
<evidence type="ECO:0000256" key="5">
    <source>
        <dbReference type="ARBA" id="ARBA00022705"/>
    </source>
</evidence>
<dbReference type="Proteomes" id="UP000075391">
    <property type="component" value="Unassembled WGS sequence"/>
</dbReference>
<dbReference type="NCBIfam" id="NF004225">
    <property type="entry name" value="PRK05672.1"/>
    <property type="match status" value="1"/>
</dbReference>
<evidence type="ECO:0000256" key="3">
    <source>
        <dbReference type="ARBA" id="ARBA00022679"/>
    </source>
</evidence>
<organism evidence="11 12">
    <name type="scientific">Bdellovibrio bacteriovorus</name>
    <dbReference type="NCBI Taxonomy" id="959"/>
    <lineage>
        <taxon>Bacteria</taxon>
        <taxon>Pseudomonadati</taxon>
        <taxon>Bdellovibrionota</taxon>
        <taxon>Bdellovibrionia</taxon>
        <taxon>Bdellovibrionales</taxon>
        <taxon>Pseudobdellovibrionaceae</taxon>
        <taxon>Bdellovibrio</taxon>
    </lineage>
</organism>
<dbReference type="Pfam" id="PF07733">
    <property type="entry name" value="DNA_pol3_alpha"/>
    <property type="match status" value="1"/>
</dbReference>
<dbReference type="SMART" id="SM00481">
    <property type="entry name" value="POLIIIAc"/>
    <property type="match status" value="1"/>
</dbReference>
<dbReference type="GO" id="GO:0003887">
    <property type="term" value="F:DNA-directed DNA polymerase activity"/>
    <property type="evidence" value="ECO:0007669"/>
    <property type="project" value="UniProtKB-KW"/>
</dbReference>
<comment type="caution">
    <text evidence="11">The sequence shown here is derived from an EMBL/GenBank/DDBJ whole genome shotgun (WGS) entry which is preliminary data.</text>
</comment>
<sequence>MAILISGNHKVKLPALSSQSQKTVAKPKPRAKGFVELLGRSNFSFLQGASSPEEMVIEAIKLGYDGVGICDLNGLYGVVRGFLSVKSPSMFEATVQAKEGFKYLVGSELTLTDETAVTLIPINKEGYSHLCKLLTLGKRQAAKGFSKLSLEQVAEHSKGLLCVAIPPWSSERYEKLEKIFGDRLYLPIWRDFTWESQEFCRQAFLLEEKYQAQLFVTQRPFMHTPERKPLFDVITCILHHTTLFEAKDKLIQNAERSYRSIEDLSSLWQDRLDLVEKTVEIAGRVNFSLDEIRYRYPHSNLPENTTPSEHLRNLALLGAKERYPEGVSQKILSQIEYELALIKELEYEDYFLTLKEICDFAKSRGILYQGRGSAANSVVCYCIGLTSVDPMKISLLFERFISRERREPPDIDIDFEHSRREEVIQHIYEKYNERHAAMVCTVVRYRSRMAIRETAKVFGIPLDKVNAMAKFMGRDGISRLLEPESAARFGVTDPNHWKMFLHLSQQLRGFPRHLGIHTGGFLITQDPITEMVPVEKATMDGRYVIQWNKDDVATLKLMKIDVLSLGMLTCLRKCFELLKHHKNLHFNLASFSQEDDAPTYEMIGKADTVGVFQIESRAQMQTLPRMKPKTFYDLVIEVALVRPGPLQGGMVHPFLKRRQGLEKVTYAHDDLIPILEKTHGVPIFQEQVMKIVIATAGFTPGEADELRRIMSSAWRKRSTMESIRKRILDGFAAHGISQEYGEQIYKTIEGFANYGFPESHAASFALLTYASCYIKKHHPDVFVCGLLNSQPMGFYAPRTLVAEAQRNGVQVVPLCVQRSNYDYTLEGTGPGLHPLRVGLRSIFGFPEALLRRVEESRKAHGPFKDLPDFIRRTELPRSALLKLAAAGAFECFNENVRDLIWHLESLSLDQESFLWGLPKEQFEVDEEDDDDTENIPFESNWDRLRREYDTKGYSVNSHPLSVLRSYLKEKNNELVSKRFVPYFSSDDLARMKNKTKVRLAGLVSVTQKPPTAKGMCFITLEDEFGFMNIVIHPDVYQKDRLAIYGRSLLEIHGQIEKVGELINIRAARVLPLQ</sequence>
<dbReference type="Gene3D" id="3.20.20.140">
    <property type="entry name" value="Metal-dependent hydrolases"/>
    <property type="match status" value="1"/>
</dbReference>
<dbReference type="InterPro" id="IPR029460">
    <property type="entry name" value="DNAPol_HHH"/>
</dbReference>
<dbReference type="PANTHER" id="PTHR32294:SF4">
    <property type="entry name" value="ERROR-PRONE DNA POLYMERASE"/>
    <property type="match status" value="1"/>
</dbReference>
<dbReference type="PANTHER" id="PTHR32294">
    <property type="entry name" value="DNA POLYMERASE III SUBUNIT ALPHA"/>
    <property type="match status" value="1"/>
</dbReference>
<dbReference type="InterPro" id="IPR016195">
    <property type="entry name" value="Pol/histidinol_Pase-like"/>
</dbReference>
<evidence type="ECO:0000256" key="6">
    <source>
        <dbReference type="ARBA" id="ARBA00022763"/>
    </source>
</evidence>
<dbReference type="NCBIfam" id="TIGR00594">
    <property type="entry name" value="polc"/>
    <property type="match status" value="1"/>
</dbReference>
<gene>
    <name evidence="11" type="ORF">AZI85_10905</name>
</gene>
<keyword evidence="4" id="KW-0548">Nucleotidyltransferase</keyword>
<keyword evidence="6" id="KW-0227">DNA damage</keyword>
<dbReference type="InterPro" id="IPR004805">
    <property type="entry name" value="DnaE2/DnaE/PolC"/>
</dbReference>
<evidence type="ECO:0000313" key="11">
    <source>
        <dbReference type="EMBL" id="KYG60520.1"/>
    </source>
</evidence>
<dbReference type="RefSeq" id="WP_063244803.1">
    <property type="nucleotide sequence ID" value="NZ_LUKF01000019.1"/>
</dbReference>
<name>A0A150WCB5_BDEBC</name>
<dbReference type="GO" id="GO:0006260">
    <property type="term" value="P:DNA replication"/>
    <property type="evidence" value="ECO:0007669"/>
    <property type="project" value="UniProtKB-KW"/>
</dbReference>
<keyword evidence="2" id="KW-0963">Cytoplasm</keyword>
<dbReference type="Pfam" id="PF02811">
    <property type="entry name" value="PHP"/>
    <property type="match status" value="1"/>
</dbReference>
<evidence type="ECO:0000256" key="2">
    <source>
        <dbReference type="ARBA" id="ARBA00022490"/>
    </source>
</evidence>
<evidence type="ECO:0000259" key="10">
    <source>
        <dbReference type="SMART" id="SM00481"/>
    </source>
</evidence>
<dbReference type="SUPFAM" id="SSF89550">
    <property type="entry name" value="PHP domain-like"/>
    <property type="match status" value="1"/>
</dbReference>
<dbReference type="EMBL" id="LUKF01000019">
    <property type="protein sequence ID" value="KYG60520.1"/>
    <property type="molecule type" value="Genomic_DNA"/>
</dbReference>
<dbReference type="InterPro" id="IPR040982">
    <property type="entry name" value="DNA_pol3_finger"/>
</dbReference>
<dbReference type="InterPro" id="IPR011708">
    <property type="entry name" value="DNA_pol3_alpha_NTPase_dom"/>
</dbReference>
<keyword evidence="7" id="KW-0239">DNA-directed DNA polymerase</keyword>
<dbReference type="InterPro" id="IPR004013">
    <property type="entry name" value="PHP_dom"/>
</dbReference>
<dbReference type="OrthoDB" id="5287029at2"/>
<dbReference type="AlphaFoldDB" id="A0A150WCB5"/>
<comment type="catalytic activity">
    <reaction evidence="9">
        <text>DNA(n) + a 2'-deoxyribonucleoside 5'-triphosphate = DNA(n+1) + diphosphate</text>
        <dbReference type="Rhea" id="RHEA:22508"/>
        <dbReference type="Rhea" id="RHEA-COMP:17339"/>
        <dbReference type="Rhea" id="RHEA-COMP:17340"/>
        <dbReference type="ChEBI" id="CHEBI:33019"/>
        <dbReference type="ChEBI" id="CHEBI:61560"/>
        <dbReference type="ChEBI" id="CHEBI:173112"/>
        <dbReference type="EC" id="2.7.7.7"/>
    </reaction>
</comment>
<reference evidence="11 12" key="1">
    <citation type="submission" date="2016-03" db="EMBL/GenBank/DDBJ databases">
        <authorList>
            <person name="Ploux O."/>
        </authorList>
    </citation>
    <scope>NUCLEOTIDE SEQUENCE [LARGE SCALE GENOMIC DNA]</scope>
    <source>
        <strain evidence="11 12">BER2</strain>
    </source>
</reference>
<keyword evidence="8" id="KW-0234">DNA repair</keyword>